<dbReference type="AlphaFoldDB" id="A0A7D5P2C1"/>
<evidence type="ECO:0000256" key="3">
    <source>
        <dbReference type="SAM" id="Phobius"/>
    </source>
</evidence>
<proteinExistence type="predicted"/>
<keyword evidence="3" id="KW-0472">Membrane</keyword>
<dbReference type="SUPFAM" id="SSF49299">
    <property type="entry name" value="PKD domain"/>
    <property type="match status" value="1"/>
</dbReference>
<dbReference type="Proteomes" id="UP000509667">
    <property type="component" value="Chromosome"/>
</dbReference>
<dbReference type="Pfam" id="PF23928">
    <property type="entry name" value="DUF7266"/>
    <property type="match status" value="1"/>
</dbReference>
<keyword evidence="1" id="KW-0732">Signal</keyword>
<evidence type="ECO:0000256" key="1">
    <source>
        <dbReference type="ARBA" id="ARBA00022729"/>
    </source>
</evidence>
<dbReference type="SMART" id="SM00089">
    <property type="entry name" value="PKD"/>
    <property type="match status" value="1"/>
</dbReference>
<reference evidence="6 7" key="1">
    <citation type="submission" date="2020-07" db="EMBL/GenBank/DDBJ databases">
        <title>Halosimplex pelagicum sp. nov. and Halosimplex rubrum sp. nov., isolated from salted brown alga Laminaria, and emended description of the genus Halosimplex.</title>
        <authorList>
            <person name="Cui H."/>
        </authorList>
    </citation>
    <scope>NUCLEOTIDE SEQUENCE [LARGE SCALE GENOMIC DNA]</scope>
    <source>
        <strain evidence="6 7">R27</strain>
    </source>
</reference>
<dbReference type="KEGG" id="hrr:HZS55_03065"/>
<keyword evidence="7" id="KW-1185">Reference proteome</keyword>
<dbReference type="Pfam" id="PF18911">
    <property type="entry name" value="PKD_4"/>
    <property type="match status" value="1"/>
</dbReference>
<evidence type="ECO:0000256" key="2">
    <source>
        <dbReference type="ARBA" id="ARBA00023157"/>
    </source>
</evidence>
<dbReference type="InterPro" id="IPR013783">
    <property type="entry name" value="Ig-like_fold"/>
</dbReference>
<dbReference type="InterPro" id="IPR022409">
    <property type="entry name" value="PKD/Chitinase_dom"/>
</dbReference>
<evidence type="ECO:0000313" key="6">
    <source>
        <dbReference type="EMBL" id="QLH76344.1"/>
    </source>
</evidence>
<feature type="domain" description="LamG-like jellyroll fold" evidence="5">
    <location>
        <begin position="634"/>
        <end position="772"/>
    </location>
</feature>
<dbReference type="Gene3D" id="2.60.120.200">
    <property type="match status" value="1"/>
</dbReference>
<dbReference type="Gene3D" id="2.60.40.10">
    <property type="entry name" value="Immunoglobulins"/>
    <property type="match status" value="1"/>
</dbReference>
<evidence type="ECO:0000259" key="4">
    <source>
        <dbReference type="SMART" id="SM00089"/>
    </source>
</evidence>
<dbReference type="InterPro" id="IPR055690">
    <property type="entry name" value="DUF7266"/>
</dbReference>
<evidence type="ECO:0000259" key="5">
    <source>
        <dbReference type="SMART" id="SM00560"/>
    </source>
</evidence>
<dbReference type="InterPro" id="IPR006558">
    <property type="entry name" value="LamG-like"/>
</dbReference>
<dbReference type="RefSeq" id="WP_179910286.1">
    <property type="nucleotide sequence ID" value="NZ_CP058910.1"/>
</dbReference>
<protein>
    <submittedName>
        <fullName evidence="6">PKD domain-containing protein</fullName>
    </submittedName>
</protein>
<feature type="transmembrane region" description="Helical" evidence="3">
    <location>
        <begin position="17"/>
        <end position="38"/>
    </location>
</feature>
<dbReference type="Pfam" id="PF13385">
    <property type="entry name" value="Laminin_G_3"/>
    <property type="match status" value="1"/>
</dbReference>
<dbReference type="SMART" id="SM00560">
    <property type="entry name" value="LamGL"/>
    <property type="match status" value="1"/>
</dbReference>
<dbReference type="InterPro" id="IPR013320">
    <property type="entry name" value="ConA-like_dom_sf"/>
</dbReference>
<keyword evidence="3" id="KW-0812">Transmembrane</keyword>
<dbReference type="SUPFAM" id="SSF49899">
    <property type="entry name" value="Concanavalin A-like lectins/glucanases"/>
    <property type="match status" value="1"/>
</dbReference>
<gene>
    <name evidence="6" type="ORF">HZS55_03065</name>
</gene>
<dbReference type="OrthoDB" id="241473at2157"/>
<dbReference type="InterPro" id="IPR035986">
    <property type="entry name" value="PKD_dom_sf"/>
</dbReference>
<evidence type="ECO:0000313" key="7">
    <source>
        <dbReference type="Proteomes" id="UP000509667"/>
    </source>
</evidence>
<organism evidence="6 7">
    <name type="scientific">Halosimplex rubrum</name>
    <dbReference type="NCBI Taxonomy" id="869889"/>
    <lineage>
        <taxon>Archaea</taxon>
        <taxon>Methanobacteriati</taxon>
        <taxon>Methanobacteriota</taxon>
        <taxon>Stenosarchaea group</taxon>
        <taxon>Halobacteria</taxon>
        <taxon>Halobacteriales</taxon>
        <taxon>Haloarculaceae</taxon>
        <taxon>Halosimplex</taxon>
    </lineage>
</organism>
<sequence length="882" mass="92674">MTHGFTDRGVSTQISHVFGIAITTLLIVVLVSGVTGFVHDERATIADSQLETVGNQLASQVERVDELGQHGGNVSVETSVDSTVVGTDYRVRIADGEACQTGTFHTDSCLVLAGTDIDASAKVPLNLTTDVGIEANAGGRFRLSVVDSPASTGTVQPLVDRQPRIGIGSSFEVDRFGTVVSPVNRPPIAKFTFSPGMPRSGSEVRFEAGESFDADGEIVAYKWDFGADGTFDALGRNLSRSLDPGPHEVTLRVVDNEGGTTNVTRRLRVSGLAYGGDLDDTNDGADGGGESALTFSVTNEYPDTVDTSVEIVEILVDPKDDSLTELENDCDDGGNDCLFGEWDNDEEILVDDGDDGTVDSRTATDDYIPAGGQIIELEDPVRVSDGDSARFWIGQFAEGDLTDAFDIGVRYRVDGRMNSTLVTDVPGSPNVDDVQIEHEADDDVNLVVLADRQLDTVEFDLGGDLSGTATGIDSTTATGDLYRHELNVVGSLSSGTVKANLTVAEAGGVPAFETRGSKTINESLAVLSGDYVWQSPGDWDGATDSEGVVHASFGDRQSDRLALGYPAADQFGSGLAGYWSLDGTADDATGSGLSGSMVGGPGSDLGVFGTASYQFDGDDDYVDIGDDLGDVHRGTSSLSAWVQTAASGNPQTWQSPGILGIEENGGTDDIFWGWVDQFGQIGIQAGDSAAAMSSTEIDDGQWHHVAMTYNASTGQEQVFVDGDLEDSVTTRTGPTGTDFGSIGRIEDTAGSEEYFDGNLDEVRSYDRVLSASAVEELADLNGTLTTGWQSGTQPLGPSNASLQYAADIPSATGINVTVAADYDGDGTAEERSDVIELRDGQNAVDVTGLSGTARDFRIEVELETGSVVKSPTLKRVGLTEDA</sequence>
<dbReference type="GeneID" id="56076810"/>
<name>A0A7D5P2C1_9EURY</name>
<dbReference type="EMBL" id="CP058910">
    <property type="protein sequence ID" value="QLH76344.1"/>
    <property type="molecule type" value="Genomic_DNA"/>
</dbReference>
<keyword evidence="2" id="KW-1015">Disulfide bond</keyword>
<dbReference type="InterPro" id="IPR000601">
    <property type="entry name" value="PKD_dom"/>
</dbReference>
<accession>A0A7D5P2C1</accession>
<keyword evidence="3" id="KW-1133">Transmembrane helix</keyword>
<feature type="domain" description="PKD/Chitinase" evidence="4">
    <location>
        <begin position="188"/>
        <end position="272"/>
    </location>
</feature>
<dbReference type="CDD" id="cd00146">
    <property type="entry name" value="PKD"/>
    <property type="match status" value="1"/>
</dbReference>